<dbReference type="InterPro" id="IPR000994">
    <property type="entry name" value="Pept_M24"/>
</dbReference>
<dbReference type="InterPro" id="IPR000587">
    <property type="entry name" value="Creatinase_N"/>
</dbReference>
<accession>A0A367YU73</accession>
<proteinExistence type="predicted"/>
<protein>
    <submittedName>
        <fullName evidence="3">Aminopeptidase P family protein</fullName>
    </submittedName>
</protein>
<organism evidence="3 4">
    <name type="scientific">Desertihabitans brevis</name>
    <dbReference type="NCBI Taxonomy" id="2268447"/>
    <lineage>
        <taxon>Bacteria</taxon>
        <taxon>Bacillati</taxon>
        <taxon>Actinomycetota</taxon>
        <taxon>Actinomycetes</taxon>
        <taxon>Propionibacteriales</taxon>
        <taxon>Propionibacteriaceae</taxon>
        <taxon>Desertihabitans</taxon>
    </lineage>
</organism>
<dbReference type="Pfam" id="PF00557">
    <property type="entry name" value="Peptidase_M24"/>
    <property type="match status" value="1"/>
</dbReference>
<dbReference type="SUPFAM" id="SSF53092">
    <property type="entry name" value="Creatinase/prolidase N-terminal domain"/>
    <property type="match status" value="1"/>
</dbReference>
<dbReference type="RefSeq" id="WP_114126935.1">
    <property type="nucleotide sequence ID" value="NZ_QOUI01000007.1"/>
</dbReference>
<name>A0A367YU73_9ACTN</name>
<dbReference type="Pfam" id="PF01321">
    <property type="entry name" value="Creatinase_N"/>
    <property type="match status" value="1"/>
</dbReference>
<keyword evidence="3" id="KW-0031">Aminopeptidase</keyword>
<evidence type="ECO:0000259" key="2">
    <source>
        <dbReference type="Pfam" id="PF01321"/>
    </source>
</evidence>
<dbReference type="InterPro" id="IPR036005">
    <property type="entry name" value="Creatinase/aminopeptidase-like"/>
</dbReference>
<dbReference type="Proteomes" id="UP000252770">
    <property type="component" value="Unassembled WGS sequence"/>
</dbReference>
<dbReference type="InterPro" id="IPR029149">
    <property type="entry name" value="Creatin/AminoP/Spt16_N"/>
</dbReference>
<keyword evidence="3" id="KW-0645">Protease</keyword>
<dbReference type="AlphaFoldDB" id="A0A367YU73"/>
<keyword evidence="3" id="KW-0378">Hydrolase</keyword>
<evidence type="ECO:0000313" key="3">
    <source>
        <dbReference type="EMBL" id="RCK69079.1"/>
    </source>
</evidence>
<comment type="caution">
    <text evidence="3">The sequence shown here is derived from an EMBL/GenBank/DDBJ whole genome shotgun (WGS) entry which is preliminary data.</text>
</comment>
<gene>
    <name evidence="3" type="ORF">DT076_12045</name>
</gene>
<dbReference type="PANTHER" id="PTHR46112">
    <property type="entry name" value="AMINOPEPTIDASE"/>
    <property type="match status" value="1"/>
</dbReference>
<dbReference type="GO" id="GO:0004177">
    <property type="term" value="F:aminopeptidase activity"/>
    <property type="evidence" value="ECO:0007669"/>
    <property type="project" value="UniProtKB-KW"/>
</dbReference>
<dbReference type="EMBL" id="QOUI01000007">
    <property type="protein sequence ID" value="RCK69079.1"/>
    <property type="molecule type" value="Genomic_DNA"/>
</dbReference>
<evidence type="ECO:0000313" key="4">
    <source>
        <dbReference type="Proteomes" id="UP000252770"/>
    </source>
</evidence>
<feature type="domain" description="Creatinase N-terminal" evidence="2">
    <location>
        <begin position="13"/>
        <end position="148"/>
    </location>
</feature>
<keyword evidence="4" id="KW-1185">Reference proteome</keyword>
<dbReference type="InterPro" id="IPR050659">
    <property type="entry name" value="Peptidase_M24B"/>
</dbReference>
<evidence type="ECO:0000259" key="1">
    <source>
        <dbReference type="Pfam" id="PF00557"/>
    </source>
</evidence>
<dbReference type="SUPFAM" id="SSF55920">
    <property type="entry name" value="Creatinase/aminopeptidase"/>
    <property type="match status" value="1"/>
</dbReference>
<sequence length="381" mass="41059">MTPVFTREEQEQRLQRFQTALQQQSLDLAVVNTPENICWLTGHETSGYYTYQCLVVPADGEPTLLLRETEVVNGEQTTYLSDVRGFADVEDPLQRTSELVREHGGGARVGLESRSWFFVPEHHARLTALLDGAEVVAVDQLVAQLRVVKSAAEIDRLRAAAAITNAGVRAAALAAVPGARERDVAAVALSTMVSAGSEYLGMEPFVASGPRAGNIHASWSDRVIHEGEGVLLEMAASVGRYHAPLMHTVWSGDLDPQAAAMAEACQAARDATVALVRPGHTPAEAHARCRETIDSFGLLHTYRKRSGYSVGIAFAPDWGEGHILSLQETEHRQFQPGMVVHVVPTLRLAGRAGQGFSATVLVTAGEPEVLTRCDARPGSEG</sequence>
<dbReference type="PANTHER" id="PTHR46112:SF3">
    <property type="entry name" value="AMINOPEPTIDASE YPDF"/>
    <property type="match status" value="1"/>
</dbReference>
<feature type="domain" description="Peptidase M24" evidence="1">
    <location>
        <begin position="156"/>
        <end position="364"/>
    </location>
</feature>
<dbReference type="Gene3D" id="3.90.230.10">
    <property type="entry name" value="Creatinase/methionine aminopeptidase superfamily"/>
    <property type="match status" value="1"/>
</dbReference>
<dbReference type="CDD" id="cd01066">
    <property type="entry name" value="APP_MetAP"/>
    <property type="match status" value="1"/>
</dbReference>
<reference evidence="3 4" key="1">
    <citation type="submission" date="2018-07" db="EMBL/GenBank/DDBJ databases">
        <title>Desertimonas flava gen. nov. sp. nov.</title>
        <authorList>
            <person name="Liu S."/>
        </authorList>
    </citation>
    <scope>NUCLEOTIDE SEQUENCE [LARGE SCALE GENOMIC DNA]</scope>
    <source>
        <strain evidence="3 4">16Sb5-5</strain>
    </source>
</reference>
<dbReference type="Gene3D" id="3.40.350.10">
    <property type="entry name" value="Creatinase/prolidase N-terminal domain"/>
    <property type="match status" value="1"/>
</dbReference>